<evidence type="ECO:0000313" key="1">
    <source>
        <dbReference type="EMBL" id="SMC74927.1"/>
    </source>
</evidence>
<name>A0A1W2BPS0_9BACT</name>
<dbReference type="AlphaFoldDB" id="A0A1W2BPS0"/>
<dbReference type="EMBL" id="FWXY01000009">
    <property type="protein sequence ID" value="SMC74927.1"/>
    <property type="molecule type" value="Genomic_DNA"/>
</dbReference>
<accession>A0A1W2BPS0</accession>
<dbReference type="RefSeq" id="WP_084068825.1">
    <property type="nucleotide sequence ID" value="NZ_FWXY01000009.1"/>
</dbReference>
<organism evidence="1 2">
    <name type="scientific">Desulfocicer vacuolatum DSM 3385</name>
    <dbReference type="NCBI Taxonomy" id="1121400"/>
    <lineage>
        <taxon>Bacteria</taxon>
        <taxon>Pseudomonadati</taxon>
        <taxon>Thermodesulfobacteriota</taxon>
        <taxon>Desulfobacteria</taxon>
        <taxon>Desulfobacterales</taxon>
        <taxon>Desulfobacteraceae</taxon>
        <taxon>Desulfocicer</taxon>
    </lineage>
</organism>
<proteinExistence type="predicted"/>
<keyword evidence="2" id="KW-1185">Reference proteome</keyword>
<reference evidence="1 2" key="1">
    <citation type="submission" date="2017-04" db="EMBL/GenBank/DDBJ databases">
        <authorList>
            <person name="Afonso C.L."/>
            <person name="Miller P.J."/>
            <person name="Scott M.A."/>
            <person name="Spackman E."/>
            <person name="Goraichik I."/>
            <person name="Dimitrov K.M."/>
            <person name="Suarez D.L."/>
            <person name="Swayne D.E."/>
        </authorList>
    </citation>
    <scope>NUCLEOTIDE SEQUENCE [LARGE SCALE GENOMIC DNA]</scope>
    <source>
        <strain evidence="1 2">DSM 3385</strain>
    </source>
</reference>
<protein>
    <submittedName>
        <fullName evidence="1">Uncharacterized protein</fullName>
    </submittedName>
</protein>
<dbReference type="Proteomes" id="UP000192418">
    <property type="component" value="Unassembled WGS sequence"/>
</dbReference>
<gene>
    <name evidence="1" type="ORF">SAMN02746065_10941</name>
</gene>
<evidence type="ECO:0000313" key="2">
    <source>
        <dbReference type="Proteomes" id="UP000192418"/>
    </source>
</evidence>
<sequence length="115" mass="13356">MKTTELISQTTQSTEKHLVDITKIDSRLLDDLKLLAKNIWIKKFEPGELAANVIDKSIEKLGYTIDDDTRIDMFGNALHDGDLKVLKDWIENTFGQYELYLLDLILWQEMNVIDK</sequence>